<dbReference type="InterPro" id="IPR012341">
    <property type="entry name" value="6hp_glycosidase-like_sf"/>
</dbReference>
<accession>A0A1G2S8P5</accession>
<evidence type="ECO:0000313" key="2">
    <source>
        <dbReference type="EMBL" id="OHA81494.1"/>
    </source>
</evidence>
<evidence type="ECO:0000259" key="1">
    <source>
        <dbReference type="Pfam" id="PF00723"/>
    </source>
</evidence>
<protein>
    <recommendedName>
        <fullName evidence="1">GH15-like domain-containing protein</fullName>
    </recommendedName>
</protein>
<dbReference type="STRING" id="1802723.A2675_03420"/>
<reference evidence="2 3" key="1">
    <citation type="journal article" date="2016" name="Nat. Commun.">
        <title>Thousands of microbial genomes shed light on interconnected biogeochemical processes in an aquifer system.</title>
        <authorList>
            <person name="Anantharaman K."/>
            <person name="Brown C.T."/>
            <person name="Hug L.A."/>
            <person name="Sharon I."/>
            <person name="Castelle C.J."/>
            <person name="Probst A.J."/>
            <person name="Thomas B.C."/>
            <person name="Singh A."/>
            <person name="Wilkins M.J."/>
            <person name="Karaoz U."/>
            <person name="Brodie E.L."/>
            <person name="Williams K.H."/>
            <person name="Hubbard S.S."/>
            <person name="Banfield J.F."/>
        </authorList>
    </citation>
    <scope>NUCLEOTIDE SEQUENCE [LARGE SCALE GENOMIC DNA]</scope>
</reference>
<dbReference type="Pfam" id="PF00723">
    <property type="entry name" value="Glyco_hydro_15"/>
    <property type="match status" value="1"/>
</dbReference>
<dbReference type="PANTHER" id="PTHR31616:SF13">
    <property type="entry name" value="GLUCAN 1,4-ALPHA-GLUCOSIDASE"/>
    <property type="match status" value="1"/>
</dbReference>
<dbReference type="Gene3D" id="1.50.10.10">
    <property type="match status" value="1"/>
</dbReference>
<comment type="caution">
    <text evidence="2">The sequence shown here is derived from an EMBL/GenBank/DDBJ whole genome shotgun (WGS) entry which is preliminary data.</text>
</comment>
<sequence length="662" mass="74891">MPKSLTLGNGNIMACLDKNAEVRDFYYPYIGLENHIGGHNTHRVGLWTEGKLAWLHDPTWNVTVNCENGALMGNTQCENKTLGLDLALYDVVYNEKNVLLRHAVIYNKSPNRRTVKMFFGHEFEIYESHSGDTAYYDPRNKTVIHYNGRRVFLANGVTSAGSSFSEYTTGIFHIEGKEGSYKDAEDGQLSKNPIEHGPTDSVLGFSFELEPEGQADVYYWLAAGKSIEEVHELNTYVLGKSPEHLMRTTRDFWRAWSTKQNFNFYGLDDNIVSLFKKSLFTVRVHADNHGSIIASGDSDVLNGRDTYAYMWPRDASYAALAMDLVGDSNVALRFFQFCNTAITSDGYFMHKYRPDGSLGSSWHPWVARDGVTEHFPIQEDEAALPLIALARYYDTTKDLEFIESVYNSLIKKAADFMVVYRDEATGLPKPTYDLWEEKYGVTTFTACTVYGALIAAARFAEILGKTKSQKLYTDTAHQVREGILKYLYDAESGLFLKMINFEHDAIVADKTIDMSSVYGVYAFGVLPHADPRVARAVKLTEERLSAHTFVGGIARYEGDRYYRKNEEGPGNPWFITTLWLAQYHIAIAEQEKDFEVVKKWLNWVVDYAAASGVLSEQLDPKTGEQLSAAPLVWSHAEYVITIISYLDKLEELGICQKCNPVY</sequence>
<organism evidence="2 3">
    <name type="scientific">Candidatus Yonathbacteria bacterium RIFCSPHIGHO2_01_FULL_51_10</name>
    <dbReference type="NCBI Taxonomy" id="1802723"/>
    <lineage>
        <taxon>Bacteria</taxon>
        <taxon>Candidatus Yonathiibacteriota</taxon>
    </lineage>
</organism>
<dbReference type="SUPFAM" id="SSF48208">
    <property type="entry name" value="Six-hairpin glycosidases"/>
    <property type="match status" value="1"/>
</dbReference>
<dbReference type="InterPro" id="IPR011613">
    <property type="entry name" value="GH15-like"/>
</dbReference>
<proteinExistence type="predicted"/>
<feature type="domain" description="GH15-like" evidence="1">
    <location>
        <begin position="288"/>
        <end position="641"/>
    </location>
</feature>
<evidence type="ECO:0000313" key="3">
    <source>
        <dbReference type="Proteomes" id="UP000176997"/>
    </source>
</evidence>
<dbReference type="InterPro" id="IPR008928">
    <property type="entry name" value="6-hairpin_glycosidase_sf"/>
</dbReference>
<name>A0A1G2S8P5_9BACT</name>
<dbReference type="PANTHER" id="PTHR31616">
    <property type="entry name" value="TREHALASE"/>
    <property type="match status" value="1"/>
</dbReference>
<dbReference type="EMBL" id="MHUS01000010">
    <property type="protein sequence ID" value="OHA81494.1"/>
    <property type="molecule type" value="Genomic_DNA"/>
</dbReference>
<dbReference type="GO" id="GO:0004553">
    <property type="term" value="F:hydrolase activity, hydrolyzing O-glycosyl compounds"/>
    <property type="evidence" value="ECO:0007669"/>
    <property type="project" value="TreeGrafter"/>
</dbReference>
<dbReference type="GO" id="GO:0005975">
    <property type="term" value="P:carbohydrate metabolic process"/>
    <property type="evidence" value="ECO:0007669"/>
    <property type="project" value="InterPro"/>
</dbReference>
<dbReference type="Proteomes" id="UP000176997">
    <property type="component" value="Unassembled WGS sequence"/>
</dbReference>
<dbReference type="AlphaFoldDB" id="A0A1G2S8P5"/>
<gene>
    <name evidence="2" type="ORF">A2675_03420</name>
</gene>